<evidence type="ECO:0000256" key="2">
    <source>
        <dbReference type="ARBA" id="ARBA00022475"/>
    </source>
</evidence>
<dbReference type="KEGG" id="clap:NCTC11466_03104"/>
<feature type="transmembrane region" description="Helical" evidence="8">
    <location>
        <begin position="37"/>
        <end position="61"/>
    </location>
</feature>
<evidence type="ECO:0000259" key="9">
    <source>
        <dbReference type="Pfam" id="PF00884"/>
    </source>
</evidence>
<accession>A0A447V4R1</accession>
<dbReference type="EMBL" id="LR134201">
    <property type="protein sequence ID" value="VEB99292.1"/>
    <property type="molecule type" value="Genomic_DNA"/>
</dbReference>
<evidence type="ECO:0000256" key="4">
    <source>
        <dbReference type="ARBA" id="ARBA00022692"/>
    </source>
</evidence>
<dbReference type="InterPro" id="IPR040423">
    <property type="entry name" value="PEA_transferase"/>
</dbReference>
<feature type="transmembrane region" description="Helical" evidence="8">
    <location>
        <begin position="119"/>
        <end position="137"/>
    </location>
</feature>
<feature type="transmembrane region" description="Helical" evidence="8">
    <location>
        <begin position="149"/>
        <end position="171"/>
    </location>
</feature>
<dbReference type="SUPFAM" id="SSF53649">
    <property type="entry name" value="Alkaline phosphatase-like"/>
    <property type="match status" value="1"/>
</dbReference>
<keyword evidence="4 8" id="KW-0812">Transmembrane</keyword>
<keyword evidence="11" id="KW-1185">Reference proteome</keyword>
<keyword evidence="5 8" id="KW-1133">Transmembrane helix</keyword>
<reference evidence="10 11" key="1">
    <citation type="submission" date="2018-12" db="EMBL/GenBank/DDBJ databases">
        <authorList>
            <consortium name="Pathogen Informatics"/>
        </authorList>
    </citation>
    <scope>NUCLEOTIDE SEQUENCE [LARGE SCALE GENOMIC DNA]</scope>
    <source>
        <strain evidence="10 11">NCTC11466</strain>
    </source>
</reference>
<dbReference type="AlphaFoldDB" id="A0A447V4R1"/>
<dbReference type="GO" id="GO:0009244">
    <property type="term" value="P:lipopolysaccharide core region biosynthetic process"/>
    <property type="evidence" value="ECO:0007669"/>
    <property type="project" value="TreeGrafter"/>
</dbReference>
<dbReference type="InterPro" id="IPR058130">
    <property type="entry name" value="PEA_transf_C"/>
</dbReference>
<dbReference type="Gene3D" id="3.40.720.10">
    <property type="entry name" value="Alkaline Phosphatase, subunit A"/>
    <property type="match status" value="1"/>
</dbReference>
<sequence>MAFCKTIIKMNVTVKDTLTARGIMLNPWTGFYFLQSLLINFALGYEFSLLYAVAFSCVLMLLWRTAPRLQKSLLGLSSLVAAMYFPFGQAYGSPNFNTLLALHSTNFEESTEIMTIFPWYSYVVSLFILALGVIALRRKREAKRPWGHFDSLCLAVSVVSFFVTPATNLAYGGVFKFKDTGYPVVRFVKDVVVNNHEVVEEQARMKELSQQKDSWNVLSVQPKYHTYVVVIGESARRDALGAFGGHWDNTPFASQVKGNLFMDYVSASGSTQKSLGLTLNRVVDGKPQYQDNFVTLANRAGFQTWWFSNQGQIGEYDTAIASIAKRADEVQFLKNGDFEADKNTRDEALLKMTAQVFATQRSTPQLIVLHLMGSHPQACDRTQGKYKDFVQSKETSCYLYSMTQTDDLLKQLYLQLKNSGNSFSMAYFSDHGLAFKERGTDVQYLAHDDKFQQNFQVPFMVLSSDDTTHRLIKARRSANDFLNFFSAWTGIKAKELMPKYRFISEQKAGPIYITNFNLKRVDYTHLQTDIFETRTR</sequence>
<dbReference type="EC" id="2.7.-.-" evidence="10"/>
<dbReference type="InterPro" id="IPR000917">
    <property type="entry name" value="Sulfatase_N"/>
</dbReference>
<comment type="similarity">
    <text evidence="7">Belongs to the phosphoethanolamine transferase family.</text>
</comment>
<feature type="domain" description="Sulfatase N-terminal" evidence="9">
    <location>
        <begin position="226"/>
        <end position="491"/>
    </location>
</feature>
<organism evidence="10 11">
    <name type="scientific">Cedecea lapagei</name>
    <dbReference type="NCBI Taxonomy" id="158823"/>
    <lineage>
        <taxon>Bacteria</taxon>
        <taxon>Pseudomonadati</taxon>
        <taxon>Pseudomonadota</taxon>
        <taxon>Gammaproteobacteria</taxon>
        <taxon>Enterobacterales</taxon>
        <taxon>Enterobacteriaceae</taxon>
        <taxon>Cedecea</taxon>
    </lineage>
</organism>
<evidence type="ECO:0000313" key="11">
    <source>
        <dbReference type="Proteomes" id="UP000274122"/>
    </source>
</evidence>
<keyword evidence="3 10" id="KW-0808">Transferase</keyword>
<comment type="subcellular location">
    <subcellularLocation>
        <location evidence="1">Cell membrane</location>
        <topology evidence="1">Multi-pass membrane protein</topology>
    </subcellularLocation>
</comment>
<dbReference type="PANTHER" id="PTHR30443:SF4">
    <property type="entry name" value="PHOSPHOETHANOLAMINE TRANSFERASE OPGE-RELATED"/>
    <property type="match status" value="1"/>
</dbReference>
<dbReference type="Pfam" id="PF00884">
    <property type="entry name" value="Sulfatase"/>
    <property type="match status" value="1"/>
</dbReference>
<dbReference type="CDD" id="cd16017">
    <property type="entry name" value="LptA"/>
    <property type="match status" value="1"/>
</dbReference>
<dbReference type="InterPro" id="IPR017850">
    <property type="entry name" value="Alkaline_phosphatase_core_sf"/>
</dbReference>
<dbReference type="PANTHER" id="PTHR30443">
    <property type="entry name" value="INNER MEMBRANE PROTEIN"/>
    <property type="match status" value="1"/>
</dbReference>
<keyword evidence="6 8" id="KW-0472">Membrane</keyword>
<evidence type="ECO:0000256" key="8">
    <source>
        <dbReference type="SAM" id="Phobius"/>
    </source>
</evidence>
<evidence type="ECO:0000256" key="1">
    <source>
        <dbReference type="ARBA" id="ARBA00004651"/>
    </source>
</evidence>
<name>A0A447V4R1_9ENTR</name>
<dbReference type="Proteomes" id="UP000274122">
    <property type="component" value="Chromosome"/>
</dbReference>
<dbReference type="GO" id="GO:0016776">
    <property type="term" value="F:phosphotransferase activity, phosphate group as acceptor"/>
    <property type="evidence" value="ECO:0007669"/>
    <property type="project" value="TreeGrafter"/>
</dbReference>
<dbReference type="GO" id="GO:0005886">
    <property type="term" value="C:plasma membrane"/>
    <property type="evidence" value="ECO:0007669"/>
    <property type="project" value="UniProtKB-SubCell"/>
</dbReference>
<feature type="transmembrane region" description="Helical" evidence="8">
    <location>
        <begin position="73"/>
        <end position="92"/>
    </location>
</feature>
<proteinExistence type="inferred from homology"/>
<evidence type="ECO:0000256" key="5">
    <source>
        <dbReference type="ARBA" id="ARBA00022989"/>
    </source>
</evidence>
<evidence type="ECO:0000313" key="10">
    <source>
        <dbReference type="EMBL" id="VEB99292.1"/>
    </source>
</evidence>
<evidence type="ECO:0000256" key="7">
    <source>
        <dbReference type="ARBA" id="ARBA00038481"/>
    </source>
</evidence>
<evidence type="ECO:0000256" key="6">
    <source>
        <dbReference type="ARBA" id="ARBA00023136"/>
    </source>
</evidence>
<keyword evidence="2" id="KW-1003">Cell membrane</keyword>
<protein>
    <submittedName>
        <fullName evidence="10">Phosphoethanolamine transferase ybiP</fullName>
        <ecNumber evidence="10">2.7.-.-</ecNumber>
    </submittedName>
</protein>
<evidence type="ECO:0000256" key="3">
    <source>
        <dbReference type="ARBA" id="ARBA00022679"/>
    </source>
</evidence>
<gene>
    <name evidence="10" type="primary">ybiP</name>
    <name evidence="10" type="ORF">NCTC11466_03104</name>
</gene>